<dbReference type="Proteomes" id="UP000800038">
    <property type="component" value="Unassembled WGS sequence"/>
</dbReference>
<dbReference type="EMBL" id="ML976001">
    <property type="protein sequence ID" value="KAF1946804.1"/>
    <property type="molecule type" value="Genomic_DNA"/>
</dbReference>
<reference evidence="2" key="1">
    <citation type="journal article" date="2020" name="Stud. Mycol.">
        <title>101 Dothideomycetes genomes: a test case for predicting lifestyles and emergence of pathogens.</title>
        <authorList>
            <person name="Haridas S."/>
            <person name="Albert R."/>
            <person name="Binder M."/>
            <person name="Bloem J."/>
            <person name="Labutti K."/>
            <person name="Salamov A."/>
            <person name="Andreopoulos B."/>
            <person name="Baker S."/>
            <person name="Barry K."/>
            <person name="Bills G."/>
            <person name="Bluhm B."/>
            <person name="Cannon C."/>
            <person name="Castanera R."/>
            <person name="Culley D."/>
            <person name="Daum C."/>
            <person name="Ezra D."/>
            <person name="Gonzalez J."/>
            <person name="Henrissat B."/>
            <person name="Kuo A."/>
            <person name="Liang C."/>
            <person name="Lipzen A."/>
            <person name="Lutzoni F."/>
            <person name="Magnuson J."/>
            <person name="Mondo S."/>
            <person name="Nolan M."/>
            <person name="Ohm R."/>
            <person name="Pangilinan J."/>
            <person name="Park H.-J."/>
            <person name="Ramirez L."/>
            <person name="Alfaro M."/>
            <person name="Sun H."/>
            <person name="Tritt A."/>
            <person name="Yoshinaga Y."/>
            <person name="Zwiers L.-H."/>
            <person name="Turgeon B."/>
            <person name="Goodwin S."/>
            <person name="Spatafora J."/>
            <person name="Crous P."/>
            <person name="Grigoriev I."/>
        </authorList>
    </citation>
    <scope>NUCLEOTIDE SEQUENCE</scope>
    <source>
        <strain evidence="2">CBS 161.51</strain>
    </source>
</reference>
<proteinExistence type="predicted"/>
<name>A0A6A5T415_9PLEO</name>
<dbReference type="AlphaFoldDB" id="A0A6A5T415"/>
<protein>
    <recommendedName>
        <fullName evidence="4">CCHC-type domain-containing protein</fullName>
    </recommendedName>
</protein>
<accession>A0A6A5T415</accession>
<feature type="region of interest" description="Disordered" evidence="1">
    <location>
        <begin position="98"/>
        <end position="130"/>
    </location>
</feature>
<gene>
    <name evidence="2" type="ORF">EJ02DRAFT_196942</name>
</gene>
<evidence type="ECO:0000256" key="1">
    <source>
        <dbReference type="SAM" id="MobiDB-lite"/>
    </source>
</evidence>
<keyword evidence="3" id="KW-1185">Reference proteome</keyword>
<organism evidence="2 3">
    <name type="scientific">Clathrospora elynae</name>
    <dbReference type="NCBI Taxonomy" id="706981"/>
    <lineage>
        <taxon>Eukaryota</taxon>
        <taxon>Fungi</taxon>
        <taxon>Dikarya</taxon>
        <taxon>Ascomycota</taxon>
        <taxon>Pezizomycotina</taxon>
        <taxon>Dothideomycetes</taxon>
        <taxon>Pleosporomycetidae</taxon>
        <taxon>Pleosporales</taxon>
        <taxon>Diademaceae</taxon>
        <taxon>Clathrospora</taxon>
    </lineage>
</organism>
<sequence length="130" mass="13918">MSSLSRRACFKCGNVGHYAGKPHPRTGYGARCCVTLAGANVASGPFDFGTCSARPRAVWKQLHSGMRLTDTQRCARLPKGSATTVRHTLHCLRARADIPLGKQPGHESNGCPHPRTTESTSSRVHGPSPL</sequence>
<evidence type="ECO:0000313" key="2">
    <source>
        <dbReference type="EMBL" id="KAF1946804.1"/>
    </source>
</evidence>
<evidence type="ECO:0000313" key="3">
    <source>
        <dbReference type="Proteomes" id="UP000800038"/>
    </source>
</evidence>
<evidence type="ECO:0008006" key="4">
    <source>
        <dbReference type="Google" id="ProtNLM"/>
    </source>
</evidence>
<dbReference type="OrthoDB" id="3863715at2759"/>